<dbReference type="PANTHER" id="PTHR30244">
    <property type="entry name" value="TRANSAMINASE"/>
    <property type="match status" value="1"/>
</dbReference>
<reference evidence="6 7" key="1">
    <citation type="submission" date="2021-05" db="EMBL/GenBank/DDBJ databases">
        <title>Comparative genomic studies on the polysaccharide-degrading batcterial strains of the Flammeovirga genus.</title>
        <authorList>
            <person name="Zewei F."/>
            <person name="Zheng Z."/>
            <person name="Yu L."/>
            <person name="Ruyue G."/>
            <person name="Yanhong M."/>
            <person name="Yuanyuan C."/>
            <person name="Jingyan G."/>
            <person name="Wenjun H."/>
        </authorList>
    </citation>
    <scope>NUCLEOTIDE SEQUENCE [LARGE SCALE GENOMIC DNA]</scope>
    <source>
        <strain evidence="6 7">NBRC:100898</strain>
    </source>
</reference>
<dbReference type="KEGG" id="fya:KMW28_05375"/>
<keyword evidence="6" id="KW-0808">Transferase</keyword>
<dbReference type="GO" id="GO:0008483">
    <property type="term" value="F:transaminase activity"/>
    <property type="evidence" value="ECO:0007669"/>
    <property type="project" value="UniProtKB-KW"/>
</dbReference>
<dbReference type="PANTHER" id="PTHR30244:SF36">
    <property type="entry name" value="3-OXO-GLUCOSE-6-PHOSPHATE:GLUTAMATE AMINOTRANSFERASE"/>
    <property type="match status" value="1"/>
</dbReference>
<dbReference type="AlphaFoldDB" id="A0AAX1N6G1"/>
<dbReference type="PIRSF" id="PIRSF000390">
    <property type="entry name" value="PLP_StrS"/>
    <property type="match status" value="1"/>
</dbReference>
<evidence type="ECO:0000256" key="5">
    <source>
        <dbReference type="RuleBase" id="RU004508"/>
    </source>
</evidence>
<feature type="modified residue" description="N6-(pyridoxal phosphate)lysine" evidence="4">
    <location>
        <position position="186"/>
    </location>
</feature>
<dbReference type="GO" id="GO:0030170">
    <property type="term" value="F:pyridoxal phosphate binding"/>
    <property type="evidence" value="ECO:0007669"/>
    <property type="project" value="TreeGrafter"/>
</dbReference>
<organism evidence="6 7">
    <name type="scientific">Flammeovirga yaeyamensis</name>
    <dbReference type="NCBI Taxonomy" id="367791"/>
    <lineage>
        <taxon>Bacteria</taxon>
        <taxon>Pseudomonadati</taxon>
        <taxon>Bacteroidota</taxon>
        <taxon>Cytophagia</taxon>
        <taxon>Cytophagales</taxon>
        <taxon>Flammeovirgaceae</taxon>
        <taxon>Flammeovirga</taxon>
    </lineage>
</organism>
<dbReference type="Gene3D" id="3.90.1150.10">
    <property type="entry name" value="Aspartate Aminotransferase, domain 1"/>
    <property type="match status" value="1"/>
</dbReference>
<accession>A0AAX1N6G1</accession>
<evidence type="ECO:0000256" key="3">
    <source>
        <dbReference type="PIRSR" id="PIRSR000390-1"/>
    </source>
</evidence>
<keyword evidence="1 4" id="KW-0663">Pyridoxal phosphate</keyword>
<evidence type="ECO:0000256" key="2">
    <source>
        <dbReference type="ARBA" id="ARBA00037999"/>
    </source>
</evidence>
<dbReference type="Pfam" id="PF01041">
    <property type="entry name" value="DegT_DnrJ_EryC1"/>
    <property type="match status" value="1"/>
</dbReference>
<dbReference type="EMBL" id="CP076132">
    <property type="protein sequence ID" value="QWG03012.1"/>
    <property type="molecule type" value="Genomic_DNA"/>
</dbReference>
<evidence type="ECO:0000313" key="7">
    <source>
        <dbReference type="Proteomes" id="UP000678679"/>
    </source>
</evidence>
<dbReference type="InterPro" id="IPR000653">
    <property type="entry name" value="DegT/StrS_aminotransferase"/>
</dbReference>
<comment type="similarity">
    <text evidence="2 5">Belongs to the DegT/DnrJ/EryC1 family.</text>
</comment>
<protein>
    <submittedName>
        <fullName evidence="6">Aminotransferase class I/II-fold pyridoxal phosphate-dependent enzyme</fullName>
    </submittedName>
</protein>
<keyword evidence="7" id="KW-1185">Reference proteome</keyword>
<dbReference type="InterPro" id="IPR015421">
    <property type="entry name" value="PyrdxlP-dep_Trfase_major"/>
</dbReference>
<dbReference type="InterPro" id="IPR015422">
    <property type="entry name" value="PyrdxlP-dep_Trfase_small"/>
</dbReference>
<feature type="active site" description="Proton acceptor" evidence="3">
    <location>
        <position position="186"/>
    </location>
</feature>
<keyword evidence="6" id="KW-0032">Aminotransferase</keyword>
<dbReference type="InterPro" id="IPR015424">
    <property type="entry name" value="PyrdxlP-dep_Trfase"/>
</dbReference>
<proteinExistence type="inferred from homology"/>
<dbReference type="Proteomes" id="UP000678679">
    <property type="component" value="Chromosome 1"/>
</dbReference>
<sequence length="370" mass="42021">MHVPFLTLESQQKKIRSEVVQKFTQVYDKGNYIMGEELTTFELSYAQFSGTNYCIGVGNGYDALKISLLALDIKEGDEVILPAYSFYATLLSILEVKAIPVFVDIDKKDGLMDLHQLESKMTSKTKAIIAVHLYGHMVNMDQLLDVVNKHQLFLIEDNAQAQGAEWRNKRSGSFGHVNATSFYPGKNLGALGDAGAITTNDEDLYKKCLSIRNYGSTVKYVHNTVGVNSRLDELQAGFLNIKLKYLEKWNLERQNIVDMYSELLKNVRDIFHFRAKDVCLPANHLFTIHTKKREKLKEFLKEKGVGTLIHYPIPLHLQEGVNYLGYKKGDFPIAEEIASITLSLPLFIGMTNEQVKYVCDQIKLFFDVTD</sequence>
<name>A0AAX1N6G1_9BACT</name>
<dbReference type="CDD" id="cd00616">
    <property type="entry name" value="AHBA_syn"/>
    <property type="match status" value="1"/>
</dbReference>
<dbReference type="GO" id="GO:0000271">
    <property type="term" value="P:polysaccharide biosynthetic process"/>
    <property type="evidence" value="ECO:0007669"/>
    <property type="project" value="TreeGrafter"/>
</dbReference>
<evidence type="ECO:0000256" key="1">
    <source>
        <dbReference type="ARBA" id="ARBA00022898"/>
    </source>
</evidence>
<evidence type="ECO:0000256" key="4">
    <source>
        <dbReference type="PIRSR" id="PIRSR000390-2"/>
    </source>
</evidence>
<evidence type="ECO:0000313" key="6">
    <source>
        <dbReference type="EMBL" id="QWG03012.1"/>
    </source>
</evidence>
<gene>
    <name evidence="6" type="ORF">KMW28_05375</name>
</gene>
<dbReference type="RefSeq" id="WP_169664470.1">
    <property type="nucleotide sequence ID" value="NZ_CP076132.1"/>
</dbReference>
<dbReference type="Gene3D" id="3.40.640.10">
    <property type="entry name" value="Type I PLP-dependent aspartate aminotransferase-like (Major domain)"/>
    <property type="match status" value="1"/>
</dbReference>
<dbReference type="SUPFAM" id="SSF53383">
    <property type="entry name" value="PLP-dependent transferases"/>
    <property type="match status" value="1"/>
</dbReference>